<protein>
    <submittedName>
        <fullName evidence="1">Uncharacterized protein</fullName>
    </submittedName>
</protein>
<dbReference type="Pfam" id="PF01042">
    <property type="entry name" value="Ribonuc_L-PSP"/>
    <property type="match status" value="1"/>
</dbReference>
<accession>A0A9D2BQY3</accession>
<dbReference type="SUPFAM" id="SSF55298">
    <property type="entry name" value="YjgF-like"/>
    <property type="match status" value="2"/>
</dbReference>
<dbReference type="GO" id="GO:0019239">
    <property type="term" value="F:deaminase activity"/>
    <property type="evidence" value="ECO:0007669"/>
    <property type="project" value="TreeGrafter"/>
</dbReference>
<comment type="caution">
    <text evidence="1">The sequence shown here is derived from an EMBL/GenBank/DDBJ whole genome shotgun (WGS) entry which is preliminary data.</text>
</comment>
<dbReference type="AlphaFoldDB" id="A0A9D2BQY3"/>
<proteinExistence type="predicted"/>
<dbReference type="CDD" id="cd06153">
    <property type="entry name" value="YjgF_YER057c_UK114_like_5"/>
    <property type="match status" value="1"/>
</dbReference>
<name>A0A9D2BQY3_9BACT</name>
<dbReference type="PANTHER" id="PTHR11803:SF39">
    <property type="entry name" value="2-IMINOBUTANOATE_2-IMINOPROPANOATE DEAMINASE"/>
    <property type="match status" value="1"/>
</dbReference>
<dbReference type="GO" id="GO:0005829">
    <property type="term" value="C:cytosol"/>
    <property type="evidence" value="ECO:0007669"/>
    <property type="project" value="TreeGrafter"/>
</dbReference>
<dbReference type="InterPro" id="IPR006175">
    <property type="entry name" value="YjgF/YER057c/UK114"/>
</dbReference>
<gene>
    <name evidence="1" type="ORF">H9848_08230</name>
</gene>
<reference evidence="1" key="2">
    <citation type="submission" date="2021-04" db="EMBL/GenBank/DDBJ databases">
        <authorList>
            <person name="Gilroy R."/>
        </authorList>
    </citation>
    <scope>NUCLEOTIDE SEQUENCE</scope>
    <source>
        <strain evidence="1">ChiHecec2B26-12326</strain>
    </source>
</reference>
<evidence type="ECO:0000313" key="1">
    <source>
        <dbReference type="EMBL" id="HIX86576.1"/>
    </source>
</evidence>
<sequence length="352" mass="39531">MATVTNPELSFNQQVENLRKAYSALMEEEETRLAIPVFRRYFLSDAANQADAVMEWECENAFCPLSIVQQAPLNGTKIAMWTYLQTSMQVQTYGSGLLEARHNGYRHLWGGGACNKAANPEYQTRLLLNEYVMQLMNQRCTLAANCVRTWFFVRDVDVNYAGVVKARKEVFVTQNLTEKTHYIASTGIEGRHADPSILVQMDTYAVDGLEPGQLQYLYAPTHLNPTYEYGVTFERGTTVTYGDRKHVFISGTASIDNHGEILHPGNVLKQAERMMENITALLAEAGATPADILQAITYLRDPADYAVVKRYLDIAYPDMPRLIVLAPVCRPGWLIETECIAVVPAKSTFKPL</sequence>
<dbReference type="InterPro" id="IPR035959">
    <property type="entry name" value="RutC-like_sf"/>
</dbReference>
<organism evidence="1 2">
    <name type="scientific">Candidatus Parabacteroides intestinigallinarum</name>
    <dbReference type="NCBI Taxonomy" id="2838722"/>
    <lineage>
        <taxon>Bacteria</taxon>
        <taxon>Pseudomonadati</taxon>
        <taxon>Bacteroidota</taxon>
        <taxon>Bacteroidia</taxon>
        <taxon>Bacteroidales</taxon>
        <taxon>Tannerellaceae</taxon>
        <taxon>Parabacteroides</taxon>
    </lineage>
</organism>
<dbReference type="EMBL" id="DXEN01000063">
    <property type="protein sequence ID" value="HIX86576.1"/>
    <property type="molecule type" value="Genomic_DNA"/>
</dbReference>
<dbReference type="PANTHER" id="PTHR11803">
    <property type="entry name" value="2-IMINOBUTANOATE/2-IMINOPROPANOATE DEAMINASE RIDA"/>
    <property type="match status" value="1"/>
</dbReference>
<reference evidence="1" key="1">
    <citation type="journal article" date="2021" name="PeerJ">
        <title>Extensive microbial diversity within the chicken gut microbiome revealed by metagenomics and culture.</title>
        <authorList>
            <person name="Gilroy R."/>
            <person name="Ravi A."/>
            <person name="Getino M."/>
            <person name="Pursley I."/>
            <person name="Horton D.L."/>
            <person name="Alikhan N.F."/>
            <person name="Baker D."/>
            <person name="Gharbi K."/>
            <person name="Hall N."/>
            <person name="Watson M."/>
            <person name="Adriaenssens E.M."/>
            <person name="Foster-Nyarko E."/>
            <person name="Jarju S."/>
            <person name="Secka A."/>
            <person name="Antonio M."/>
            <person name="Oren A."/>
            <person name="Chaudhuri R.R."/>
            <person name="La Ragione R."/>
            <person name="Hildebrand F."/>
            <person name="Pallen M.J."/>
        </authorList>
    </citation>
    <scope>NUCLEOTIDE SEQUENCE</scope>
    <source>
        <strain evidence="1">ChiHecec2B26-12326</strain>
    </source>
</reference>
<dbReference type="Gene3D" id="3.30.1330.40">
    <property type="entry name" value="RutC-like"/>
    <property type="match status" value="2"/>
</dbReference>
<evidence type="ECO:0000313" key="2">
    <source>
        <dbReference type="Proteomes" id="UP000823847"/>
    </source>
</evidence>
<dbReference type="Proteomes" id="UP000823847">
    <property type="component" value="Unassembled WGS sequence"/>
</dbReference>